<keyword evidence="2" id="KW-0012">Acyltransferase</keyword>
<dbReference type="PANTHER" id="PTHR43877">
    <property type="entry name" value="AMINOALKYLPHOSPHONATE N-ACETYLTRANSFERASE-RELATED-RELATED"/>
    <property type="match status" value="1"/>
</dbReference>
<dbReference type="Proteomes" id="UP000282311">
    <property type="component" value="Unassembled WGS sequence"/>
</dbReference>
<dbReference type="PROSITE" id="PS51186">
    <property type="entry name" value="GNAT"/>
    <property type="match status" value="1"/>
</dbReference>
<name>A0A3B0AYS2_9BACL</name>
<dbReference type="CDD" id="cd04301">
    <property type="entry name" value="NAT_SF"/>
    <property type="match status" value="1"/>
</dbReference>
<dbReference type="InterPro" id="IPR000182">
    <property type="entry name" value="GNAT_dom"/>
</dbReference>
<evidence type="ECO:0000313" key="4">
    <source>
        <dbReference type="EMBL" id="RKN65478.1"/>
    </source>
</evidence>
<keyword evidence="1 4" id="KW-0808">Transferase</keyword>
<proteinExistence type="predicted"/>
<comment type="caution">
    <text evidence="4">The sequence shown here is derived from an EMBL/GenBank/DDBJ whole genome shotgun (WGS) entry which is preliminary data.</text>
</comment>
<evidence type="ECO:0000313" key="5">
    <source>
        <dbReference type="Proteomes" id="UP000282311"/>
    </source>
</evidence>
<dbReference type="EMBL" id="RBAH01000037">
    <property type="protein sequence ID" value="RKN65478.1"/>
    <property type="molecule type" value="Genomic_DNA"/>
</dbReference>
<dbReference type="SUPFAM" id="SSF55729">
    <property type="entry name" value="Acyl-CoA N-acyltransferases (Nat)"/>
    <property type="match status" value="1"/>
</dbReference>
<evidence type="ECO:0000256" key="1">
    <source>
        <dbReference type="ARBA" id="ARBA00022679"/>
    </source>
</evidence>
<dbReference type="InterPro" id="IPR016181">
    <property type="entry name" value="Acyl_CoA_acyltransferase"/>
</dbReference>
<dbReference type="Pfam" id="PF00583">
    <property type="entry name" value="Acetyltransf_1"/>
    <property type="match status" value="1"/>
</dbReference>
<feature type="domain" description="N-acetyltransferase" evidence="3">
    <location>
        <begin position="3"/>
        <end position="151"/>
    </location>
</feature>
<gene>
    <name evidence="4" type="ORF">D7M11_32480</name>
</gene>
<dbReference type="RefSeq" id="WP_120751445.1">
    <property type="nucleotide sequence ID" value="NZ_RBAH01000037.1"/>
</dbReference>
<organism evidence="4 5">
    <name type="scientific">Paenibacillus ginsengarvi</name>
    <dbReference type="NCBI Taxonomy" id="400777"/>
    <lineage>
        <taxon>Bacteria</taxon>
        <taxon>Bacillati</taxon>
        <taxon>Bacillota</taxon>
        <taxon>Bacilli</taxon>
        <taxon>Bacillales</taxon>
        <taxon>Paenibacillaceae</taxon>
        <taxon>Paenibacillus</taxon>
    </lineage>
</organism>
<keyword evidence="5" id="KW-1185">Reference proteome</keyword>
<evidence type="ECO:0000256" key="2">
    <source>
        <dbReference type="ARBA" id="ARBA00023315"/>
    </source>
</evidence>
<sequence>MRAMIRARNPRRDDRTILGLVKQELFVYTVLTRPETRWDPADVRRRLDGDVTFVAAPRRAAKPVGFVSVRSSDRTTMLLDLLAVEPGSQGKGWGTALLKQAERYARERGYREMKLFVDEANGKARLFYARNGYGESEYVPSFAFIVMAKRL</sequence>
<evidence type="ECO:0000259" key="3">
    <source>
        <dbReference type="PROSITE" id="PS51186"/>
    </source>
</evidence>
<protein>
    <submittedName>
        <fullName evidence="4">GNAT family N-acetyltransferase</fullName>
    </submittedName>
</protein>
<dbReference type="GO" id="GO:0016747">
    <property type="term" value="F:acyltransferase activity, transferring groups other than amino-acyl groups"/>
    <property type="evidence" value="ECO:0007669"/>
    <property type="project" value="InterPro"/>
</dbReference>
<accession>A0A3B0AYS2</accession>
<dbReference type="Gene3D" id="3.40.630.30">
    <property type="match status" value="1"/>
</dbReference>
<reference evidence="4 5" key="1">
    <citation type="journal article" date="2007" name="Int. J. Syst. Evol. Microbiol.">
        <title>Paenibacillus ginsengarvi sp. nov., isolated from soil from ginseng cultivation.</title>
        <authorList>
            <person name="Yoon M.H."/>
            <person name="Ten L.N."/>
            <person name="Im W.T."/>
        </authorList>
    </citation>
    <scope>NUCLEOTIDE SEQUENCE [LARGE SCALE GENOMIC DNA]</scope>
    <source>
        <strain evidence="4 5">KCTC 13059</strain>
    </source>
</reference>
<dbReference type="AlphaFoldDB" id="A0A3B0AYS2"/>
<dbReference type="InterPro" id="IPR050832">
    <property type="entry name" value="Bact_Acetyltransf"/>
</dbReference>